<evidence type="ECO:0000313" key="2">
    <source>
        <dbReference type="EMBL" id="GAA4385348.1"/>
    </source>
</evidence>
<dbReference type="InterPro" id="IPR026444">
    <property type="entry name" value="Secre_tail"/>
</dbReference>
<dbReference type="EMBL" id="BAABHA010000010">
    <property type="protein sequence ID" value="GAA4385348.1"/>
    <property type="molecule type" value="Genomic_DNA"/>
</dbReference>
<proteinExistence type="predicted"/>
<reference evidence="3" key="1">
    <citation type="journal article" date="2019" name="Int. J. Syst. Evol. Microbiol.">
        <title>The Global Catalogue of Microorganisms (GCM) 10K type strain sequencing project: providing services to taxonomists for standard genome sequencing and annotation.</title>
        <authorList>
            <consortium name="The Broad Institute Genomics Platform"/>
            <consortium name="The Broad Institute Genome Sequencing Center for Infectious Disease"/>
            <person name="Wu L."/>
            <person name="Ma J."/>
        </authorList>
    </citation>
    <scope>NUCLEOTIDE SEQUENCE [LARGE SCALE GENOMIC DNA]</scope>
    <source>
        <strain evidence="3">JCM 17924</strain>
    </source>
</reference>
<dbReference type="NCBIfam" id="TIGR04183">
    <property type="entry name" value="Por_Secre_tail"/>
    <property type="match status" value="1"/>
</dbReference>
<evidence type="ECO:0000256" key="1">
    <source>
        <dbReference type="SAM" id="SignalP"/>
    </source>
</evidence>
<keyword evidence="1" id="KW-0732">Signal</keyword>
<evidence type="ECO:0000313" key="3">
    <source>
        <dbReference type="Proteomes" id="UP001500454"/>
    </source>
</evidence>
<dbReference type="RefSeq" id="WP_345225321.1">
    <property type="nucleotide sequence ID" value="NZ_BAABHA010000010.1"/>
</dbReference>
<accession>A0ABP8J5T7</accession>
<comment type="caution">
    <text evidence="2">The sequence shown here is derived from an EMBL/GenBank/DDBJ whole genome shotgun (WGS) entry which is preliminary data.</text>
</comment>
<sequence>MKQLYITLLLTALAPALAAQDLTNDGAQITVGTGATLFVNGNLTNKAGSTLINNGTVELKGNFVNAGTVGAGTGKVLISGTTDQSLTAGGATLYQLEVAKPSGNTSVLLLPADVSVSNALTLTNGMVRTTGGATAIILPSGTISGEASGRYVQGRLQVQRNATAGTLNFGNGATLDVTGLGGVTATRTAGLLQAGVSYGVNPSNAAAKGIDRIWTISSASAPAGAVPITLEWLSDNDNGLTNFTNMQAWMAASPTTWQSVGAAGAASTTATTRSFSFSSTSLGTFTVSNRQNPLPVELVEFTAERRDADAYLRWVTASEKDNDYFDVESSTDGRTFSRIGTVRGNGTTSQRTTYELLDTRLTRYQADVIYYRLRQVDRDGTASLSPVRTVSVPTNSELLVQAFPNPFGKHLTLRVKTTAAGPVTLRLNDAVGKQLFTQKLDLNAGQNDVQLDELNRLPVGVYVLTVRTPNGQRILKLTRE</sequence>
<dbReference type="Proteomes" id="UP001500454">
    <property type="component" value="Unassembled WGS sequence"/>
</dbReference>
<feature type="chain" id="PRO_5045592177" description="T9SS type A sorting domain-containing protein" evidence="1">
    <location>
        <begin position="19"/>
        <end position="480"/>
    </location>
</feature>
<organism evidence="2 3">
    <name type="scientific">Hymenobacter koreensis</name>
    <dbReference type="NCBI Taxonomy" id="1084523"/>
    <lineage>
        <taxon>Bacteria</taxon>
        <taxon>Pseudomonadati</taxon>
        <taxon>Bacteroidota</taxon>
        <taxon>Cytophagia</taxon>
        <taxon>Cytophagales</taxon>
        <taxon>Hymenobacteraceae</taxon>
        <taxon>Hymenobacter</taxon>
    </lineage>
</organism>
<evidence type="ECO:0008006" key="4">
    <source>
        <dbReference type="Google" id="ProtNLM"/>
    </source>
</evidence>
<protein>
    <recommendedName>
        <fullName evidence="4">T9SS type A sorting domain-containing protein</fullName>
    </recommendedName>
</protein>
<keyword evidence="3" id="KW-1185">Reference proteome</keyword>
<gene>
    <name evidence="2" type="ORF">GCM10023186_28620</name>
</gene>
<feature type="signal peptide" evidence="1">
    <location>
        <begin position="1"/>
        <end position="18"/>
    </location>
</feature>
<name>A0ABP8J5T7_9BACT</name>